<dbReference type="NCBIfam" id="TIGR00229">
    <property type="entry name" value="sensory_box"/>
    <property type="match status" value="1"/>
</dbReference>
<dbReference type="CDD" id="cd00130">
    <property type="entry name" value="PAS"/>
    <property type="match status" value="1"/>
</dbReference>
<comment type="caution">
    <text evidence="2">The sequence shown here is derived from an EMBL/GenBank/DDBJ whole genome shotgun (WGS) entry which is preliminary data.</text>
</comment>
<dbReference type="RefSeq" id="WP_006594870.1">
    <property type="nucleotide sequence ID" value="NZ_BAHD01000130.1"/>
</dbReference>
<keyword evidence="3" id="KW-1185">Reference proteome</keyword>
<evidence type="ECO:0000313" key="3">
    <source>
        <dbReference type="Proteomes" id="UP000008366"/>
    </source>
</evidence>
<dbReference type="GO" id="GO:0006355">
    <property type="term" value="P:regulation of DNA-templated transcription"/>
    <property type="evidence" value="ECO:0007669"/>
    <property type="project" value="InterPro"/>
</dbReference>
<dbReference type="SUPFAM" id="SSF55785">
    <property type="entry name" value="PYP-like sensor domain (PAS domain)"/>
    <property type="match status" value="1"/>
</dbReference>
<dbReference type="eggNOG" id="COG3829">
    <property type="taxonomic scope" value="Bacteria"/>
</dbReference>
<dbReference type="InterPro" id="IPR000014">
    <property type="entry name" value="PAS"/>
</dbReference>
<reference evidence="2 3" key="1">
    <citation type="submission" date="2012-08" db="EMBL/GenBank/DDBJ databases">
        <title>Whole genome shotgun sequence of Kineosphaera limosa NBRC 100340.</title>
        <authorList>
            <person name="Yoshida I."/>
            <person name="Isaki S."/>
            <person name="Hosoyama A."/>
            <person name="Tsuchikane K."/>
            <person name="Katsumata H."/>
            <person name="Ando Y."/>
            <person name="Ohji S."/>
            <person name="Hamada M."/>
            <person name="Tamura T."/>
            <person name="Yamazoe A."/>
            <person name="Yamazaki S."/>
            <person name="Fujita N."/>
        </authorList>
    </citation>
    <scope>NUCLEOTIDE SEQUENCE [LARGE SCALE GENOMIC DNA]</scope>
    <source>
        <strain evidence="2 3">NBRC 100340</strain>
    </source>
</reference>
<dbReference type="InterPro" id="IPR035965">
    <property type="entry name" value="PAS-like_dom_sf"/>
</dbReference>
<evidence type="ECO:0000259" key="1">
    <source>
        <dbReference type="Pfam" id="PF00989"/>
    </source>
</evidence>
<proteinExistence type="predicted"/>
<evidence type="ECO:0000313" key="2">
    <source>
        <dbReference type="EMBL" id="GAB98338.1"/>
    </source>
</evidence>
<dbReference type="Gene3D" id="3.30.450.20">
    <property type="entry name" value="PAS domain"/>
    <property type="match status" value="1"/>
</dbReference>
<name>K6VQ77_9MICO</name>
<dbReference type="AlphaFoldDB" id="K6VQ77"/>
<feature type="domain" description="PAS fold" evidence="1">
    <location>
        <begin position="26"/>
        <end position="114"/>
    </location>
</feature>
<dbReference type="Proteomes" id="UP000008366">
    <property type="component" value="Unassembled WGS sequence"/>
</dbReference>
<accession>K6VQ77</accession>
<dbReference type="Pfam" id="PF00989">
    <property type="entry name" value="PAS"/>
    <property type="match status" value="1"/>
</dbReference>
<gene>
    <name evidence="2" type="ORF">KILIM_130_00060</name>
</gene>
<dbReference type="STRING" id="1184609.KILIM_130_00060"/>
<protein>
    <submittedName>
        <fullName evidence="2">Putative signaling protein</fullName>
    </submittedName>
</protein>
<dbReference type="OrthoDB" id="266313at2"/>
<organism evidence="2 3">
    <name type="scientific">Kineosphaera limosa NBRC 100340</name>
    <dbReference type="NCBI Taxonomy" id="1184609"/>
    <lineage>
        <taxon>Bacteria</taxon>
        <taxon>Bacillati</taxon>
        <taxon>Actinomycetota</taxon>
        <taxon>Actinomycetes</taxon>
        <taxon>Micrococcales</taxon>
        <taxon>Dermatophilaceae</taxon>
        <taxon>Kineosphaera</taxon>
    </lineage>
</organism>
<sequence>MATTVRVTPTGQERSFDSRELIVSKTDPKGIITYANQTFLNISHYGREAIIGQPHNIIRHPQMPRGLFSLLWDTIATGEEVFAYINNLAADGANYWVLAHVTATFDPKGRIVGYHSNRRRPARAEDVKQFETRIVTRSV</sequence>
<dbReference type="EMBL" id="BAHD01000130">
    <property type="protein sequence ID" value="GAB98338.1"/>
    <property type="molecule type" value="Genomic_DNA"/>
</dbReference>
<dbReference type="InterPro" id="IPR013767">
    <property type="entry name" value="PAS_fold"/>
</dbReference>